<dbReference type="PROSITE" id="PS01032">
    <property type="entry name" value="PPM_1"/>
    <property type="match status" value="1"/>
</dbReference>
<evidence type="ECO:0000256" key="9">
    <source>
        <dbReference type="ARBA" id="ARBA00023211"/>
    </source>
</evidence>
<evidence type="ECO:0000256" key="4">
    <source>
        <dbReference type="ARBA" id="ARBA00013081"/>
    </source>
</evidence>
<evidence type="ECO:0000313" key="14">
    <source>
        <dbReference type="EMBL" id="GJM86452.1"/>
    </source>
</evidence>
<dbReference type="InterPro" id="IPR036457">
    <property type="entry name" value="PPM-type-like_dom_sf"/>
</dbReference>
<evidence type="ECO:0000256" key="8">
    <source>
        <dbReference type="ARBA" id="ARBA00022912"/>
    </source>
</evidence>
<comment type="cofactor">
    <cofactor evidence="1">
        <name>Mn(2+)</name>
        <dbReference type="ChEBI" id="CHEBI:29035"/>
    </cofactor>
</comment>
<keyword evidence="7" id="KW-0460">Magnesium</keyword>
<dbReference type="AlphaFoldDB" id="A0AAV5BKM5"/>
<reference evidence="14" key="1">
    <citation type="journal article" date="2018" name="DNA Res.">
        <title>Multiple hybrid de novo genome assembly of finger millet, an orphan allotetraploid crop.</title>
        <authorList>
            <person name="Hatakeyama M."/>
            <person name="Aluri S."/>
            <person name="Balachadran M.T."/>
            <person name="Sivarajan S.R."/>
            <person name="Patrignani A."/>
            <person name="Gruter S."/>
            <person name="Poveda L."/>
            <person name="Shimizu-Inatsugi R."/>
            <person name="Baeten J."/>
            <person name="Francoijs K.J."/>
            <person name="Nataraja K.N."/>
            <person name="Reddy Y.A.N."/>
            <person name="Phadnis S."/>
            <person name="Ravikumar R.L."/>
            <person name="Schlapbach R."/>
            <person name="Sreeman S.M."/>
            <person name="Shimizu K.K."/>
        </authorList>
    </citation>
    <scope>NUCLEOTIDE SEQUENCE</scope>
</reference>
<dbReference type="InterPro" id="IPR000222">
    <property type="entry name" value="PP2C_BS"/>
</dbReference>
<reference evidence="14" key="2">
    <citation type="submission" date="2021-12" db="EMBL/GenBank/DDBJ databases">
        <title>Resequencing data analysis of finger millet.</title>
        <authorList>
            <person name="Hatakeyama M."/>
            <person name="Aluri S."/>
            <person name="Balachadran M.T."/>
            <person name="Sivarajan S.R."/>
            <person name="Poveda L."/>
            <person name="Shimizu-Inatsugi R."/>
            <person name="Schlapbach R."/>
            <person name="Sreeman S.M."/>
            <person name="Shimizu K.K."/>
        </authorList>
    </citation>
    <scope>NUCLEOTIDE SEQUENCE</scope>
</reference>
<keyword evidence="15" id="KW-1185">Reference proteome</keyword>
<dbReference type="Proteomes" id="UP001054889">
    <property type="component" value="Unassembled WGS sequence"/>
</dbReference>
<comment type="catalytic activity">
    <reaction evidence="10">
        <text>O-phospho-L-seryl-[protein] + H2O = L-seryl-[protein] + phosphate</text>
        <dbReference type="Rhea" id="RHEA:20629"/>
        <dbReference type="Rhea" id="RHEA-COMP:9863"/>
        <dbReference type="Rhea" id="RHEA-COMP:11604"/>
        <dbReference type="ChEBI" id="CHEBI:15377"/>
        <dbReference type="ChEBI" id="CHEBI:29999"/>
        <dbReference type="ChEBI" id="CHEBI:43474"/>
        <dbReference type="ChEBI" id="CHEBI:83421"/>
        <dbReference type="EC" id="3.1.3.16"/>
    </reaction>
</comment>
<evidence type="ECO:0000256" key="5">
    <source>
        <dbReference type="ARBA" id="ARBA00022723"/>
    </source>
</evidence>
<evidence type="ECO:0000256" key="2">
    <source>
        <dbReference type="ARBA" id="ARBA00001946"/>
    </source>
</evidence>
<feature type="domain" description="PPM-type phosphatase" evidence="13">
    <location>
        <begin position="51"/>
        <end position="271"/>
    </location>
</feature>
<dbReference type="PANTHER" id="PTHR47992">
    <property type="entry name" value="PROTEIN PHOSPHATASE"/>
    <property type="match status" value="1"/>
</dbReference>
<protein>
    <recommendedName>
        <fullName evidence="4">protein-serine/threonine phosphatase</fullName>
        <ecNumber evidence="4">3.1.3.16</ecNumber>
    </recommendedName>
</protein>
<dbReference type="EC" id="3.1.3.16" evidence="4"/>
<name>A0AAV5BKM5_ELECO</name>
<dbReference type="GO" id="GO:0004722">
    <property type="term" value="F:protein serine/threonine phosphatase activity"/>
    <property type="evidence" value="ECO:0007669"/>
    <property type="project" value="UniProtKB-EC"/>
</dbReference>
<evidence type="ECO:0000313" key="15">
    <source>
        <dbReference type="Proteomes" id="UP001054889"/>
    </source>
</evidence>
<sequence>MWSWLSKIASACLGPVRRYARTRKDEDGGDNGRVADDLLWSRDLGRHAVGEFSFAVAQANEVLEDHSQVETGGAATFVGVYDGHGGAEAARFISEHLLAHLVRLAQENGTISEDVVRSAFSATEEGFLTFVRRTHFLKPMIAAVGSCCLVGVIWRGTLYVANLGDSRAVVGSLGRSNKIVAEPLTRDHNACMEEVRQELISRHPDDSEIVVLKHGVWRIKGIIQGVAKRLVRAALKQSARKREMRYDDLKKVEKGVRRFFHDDITVVVVYIDHELVQGRDTKAPELSVRGFVDSVGPSRFSGLSALF</sequence>
<dbReference type="SMART" id="SM00332">
    <property type="entry name" value="PP2Cc"/>
    <property type="match status" value="1"/>
</dbReference>
<accession>A0AAV5BKM5</accession>
<keyword evidence="8 12" id="KW-0904">Protein phosphatase</keyword>
<keyword evidence="9" id="KW-0464">Manganese</keyword>
<comment type="similarity">
    <text evidence="3 12">Belongs to the PP2C family.</text>
</comment>
<evidence type="ECO:0000256" key="3">
    <source>
        <dbReference type="ARBA" id="ARBA00006702"/>
    </source>
</evidence>
<keyword evidence="6 12" id="KW-0378">Hydrolase</keyword>
<comment type="catalytic activity">
    <reaction evidence="11">
        <text>O-phospho-L-threonyl-[protein] + H2O = L-threonyl-[protein] + phosphate</text>
        <dbReference type="Rhea" id="RHEA:47004"/>
        <dbReference type="Rhea" id="RHEA-COMP:11060"/>
        <dbReference type="Rhea" id="RHEA-COMP:11605"/>
        <dbReference type="ChEBI" id="CHEBI:15377"/>
        <dbReference type="ChEBI" id="CHEBI:30013"/>
        <dbReference type="ChEBI" id="CHEBI:43474"/>
        <dbReference type="ChEBI" id="CHEBI:61977"/>
        <dbReference type="EC" id="3.1.3.16"/>
    </reaction>
</comment>
<dbReference type="InterPro" id="IPR015655">
    <property type="entry name" value="PP2C"/>
</dbReference>
<proteinExistence type="inferred from homology"/>
<dbReference type="CDD" id="cd00143">
    <property type="entry name" value="PP2Cc"/>
    <property type="match status" value="1"/>
</dbReference>
<dbReference type="SUPFAM" id="SSF81606">
    <property type="entry name" value="PP2C-like"/>
    <property type="match status" value="1"/>
</dbReference>
<evidence type="ECO:0000256" key="11">
    <source>
        <dbReference type="ARBA" id="ARBA00048336"/>
    </source>
</evidence>
<evidence type="ECO:0000256" key="1">
    <source>
        <dbReference type="ARBA" id="ARBA00001936"/>
    </source>
</evidence>
<evidence type="ECO:0000259" key="13">
    <source>
        <dbReference type="PROSITE" id="PS51746"/>
    </source>
</evidence>
<evidence type="ECO:0000256" key="6">
    <source>
        <dbReference type="ARBA" id="ARBA00022801"/>
    </source>
</evidence>
<dbReference type="Gene3D" id="3.60.40.10">
    <property type="entry name" value="PPM-type phosphatase domain"/>
    <property type="match status" value="2"/>
</dbReference>
<dbReference type="EMBL" id="BQKI01000001">
    <property type="protein sequence ID" value="GJM86452.1"/>
    <property type="molecule type" value="Genomic_DNA"/>
</dbReference>
<comment type="caution">
    <text evidence="14">The sequence shown here is derived from an EMBL/GenBank/DDBJ whole genome shotgun (WGS) entry which is preliminary data.</text>
</comment>
<comment type="cofactor">
    <cofactor evidence="2">
        <name>Mg(2+)</name>
        <dbReference type="ChEBI" id="CHEBI:18420"/>
    </cofactor>
</comment>
<organism evidence="14 15">
    <name type="scientific">Eleusine coracana subsp. coracana</name>
    <dbReference type="NCBI Taxonomy" id="191504"/>
    <lineage>
        <taxon>Eukaryota</taxon>
        <taxon>Viridiplantae</taxon>
        <taxon>Streptophyta</taxon>
        <taxon>Embryophyta</taxon>
        <taxon>Tracheophyta</taxon>
        <taxon>Spermatophyta</taxon>
        <taxon>Magnoliopsida</taxon>
        <taxon>Liliopsida</taxon>
        <taxon>Poales</taxon>
        <taxon>Poaceae</taxon>
        <taxon>PACMAD clade</taxon>
        <taxon>Chloridoideae</taxon>
        <taxon>Cynodonteae</taxon>
        <taxon>Eleusininae</taxon>
        <taxon>Eleusine</taxon>
    </lineage>
</organism>
<gene>
    <name evidence="14" type="primary">ga02313</name>
    <name evidence="14" type="ORF">PR202_ga02313</name>
</gene>
<evidence type="ECO:0000256" key="7">
    <source>
        <dbReference type="ARBA" id="ARBA00022842"/>
    </source>
</evidence>
<dbReference type="GO" id="GO:0046872">
    <property type="term" value="F:metal ion binding"/>
    <property type="evidence" value="ECO:0007669"/>
    <property type="project" value="UniProtKB-KW"/>
</dbReference>
<evidence type="ECO:0000256" key="12">
    <source>
        <dbReference type="RuleBase" id="RU003465"/>
    </source>
</evidence>
<keyword evidence="5" id="KW-0479">Metal-binding</keyword>
<dbReference type="PROSITE" id="PS51746">
    <property type="entry name" value="PPM_2"/>
    <property type="match status" value="1"/>
</dbReference>
<dbReference type="InterPro" id="IPR001932">
    <property type="entry name" value="PPM-type_phosphatase-like_dom"/>
</dbReference>
<evidence type="ECO:0000256" key="10">
    <source>
        <dbReference type="ARBA" id="ARBA00047761"/>
    </source>
</evidence>
<dbReference type="Pfam" id="PF00481">
    <property type="entry name" value="PP2C"/>
    <property type="match status" value="1"/>
</dbReference>